<keyword evidence="1" id="KW-0472">Membrane</keyword>
<comment type="caution">
    <text evidence="2">The sequence shown here is derived from an EMBL/GenBank/DDBJ whole genome shotgun (WGS) entry which is preliminary data.</text>
</comment>
<evidence type="ECO:0000256" key="1">
    <source>
        <dbReference type="SAM" id="Phobius"/>
    </source>
</evidence>
<evidence type="ECO:0008006" key="4">
    <source>
        <dbReference type="Google" id="ProtNLM"/>
    </source>
</evidence>
<accession>A0A1V6N4V8</accession>
<keyword evidence="1" id="KW-1133">Transmembrane helix</keyword>
<keyword evidence="3" id="KW-1185">Reference proteome</keyword>
<dbReference type="AlphaFoldDB" id="A0A1V6N4V8"/>
<feature type="transmembrane region" description="Helical" evidence="1">
    <location>
        <begin position="80"/>
        <end position="100"/>
    </location>
</feature>
<organism evidence="2 3">
    <name type="scientific">Methanobrevibacter arboriphilus JCM 13429 = DSM 1125</name>
    <dbReference type="NCBI Taxonomy" id="1300164"/>
    <lineage>
        <taxon>Archaea</taxon>
        <taxon>Methanobacteriati</taxon>
        <taxon>Methanobacteriota</taxon>
        <taxon>Methanomada group</taxon>
        <taxon>Methanobacteria</taxon>
        <taxon>Methanobacteriales</taxon>
        <taxon>Methanobacteriaceae</taxon>
        <taxon>Methanobrevibacter</taxon>
    </lineage>
</organism>
<dbReference type="RefSeq" id="WP_080459371.1">
    <property type="nucleotide sequence ID" value="NZ_BBET01000019.1"/>
</dbReference>
<evidence type="ECO:0000313" key="3">
    <source>
        <dbReference type="Proteomes" id="UP000191661"/>
    </source>
</evidence>
<gene>
    <name evidence="2" type="ORF">MBBAR_1c01370</name>
</gene>
<dbReference type="Proteomes" id="UP000191661">
    <property type="component" value="Unassembled WGS sequence"/>
</dbReference>
<feature type="transmembrane region" description="Helical" evidence="1">
    <location>
        <begin position="33"/>
        <end position="51"/>
    </location>
</feature>
<protein>
    <recommendedName>
        <fullName evidence="4">DUF2178 domain-containing protein</fullName>
    </recommendedName>
</protein>
<dbReference type="InterPro" id="IPR019235">
    <property type="entry name" value="DUF2178_TM"/>
</dbReference>
<feature type="transmembrane region" description="Helical" evidence="1">
    <location>
        <begin position="7"/>
        <end position="27"/>
    </location>
</feature>
<name>A0A1V6N4V8_METAZ</name>
<sequence>MKTKLKVIITILLSSLVTLLWVLGIIFANFNLFIISMIVLMITLIPTIRYYKELDKFFKSRNGEIIEDERTQYIDERASLPAFGSVMGIIIYAAIAIFTLRNIYPQYTPMSYAFFFTAIIGIIIFLISRIYFKRKYSE</sequence>
<reference evidence="2 3" key="1">
    <citation type="submission" date="2014-12" db="EMBL/GenBank/DDBJ databases">
        <title>Genome sequence of Methanobrevibacter arboriphilicus DH1, DSM1125.</title>
        <authorList>
            <person name="Poehlein A."/>
            <person name="Thauer R.K."/>
            <person name="Seedorf H."/>
            <person name="Daniel R."/>
        </authorList>
    </citation>
    <scope>NUCLEOTIDE SEQUENCE [LARGE SCALE GENOMIC DNA]</scope>
    <source>
        <strain evidence="2 3">DH1</strain>
    </source>
</reference>
<dbReference type="Pfam" id="PF09946">
    <property type="entry name" value="DUF2178"/>
    <property type="match status" value="1"/>
</dbReference>
<dbReference type="EMBL" id="JXMW01000001">
    <property type="protein sequence ID" value="OQD59740.1"/>
    <property type="molecule type" value="Genomic_DNA"/>
</dbReference>
<dbReference type="OrthoDB" id="70484at2157"/>
<proteinExistence type="predicted"/>
<feature type="transmembrane region" description="Helical" evidence="1">
    <location>
        <begin position="112"/>
        <end position="132"/>
    </location>
</feature>
<evidence type="ECO:0000313" key="2">
    <source>
        <dbReference type="EMBL" id="OQD59740.1"/>
    </source>
</evidence>
<keyword evidence="1" id="KW-0812">Transmembrane</keyword>